<dbReference type="eggNOG" id="COG0717">
    <property type="taxonomic scope" value="Bacteria"/>
</dbReference>
<name>S0EVQ5_CHTCT</name>
<dbReference type="SUPFAM" id="SSF51283">
    <property type="entry name" value="dUTPase-like"/>
    <property type="match status" value="2"/>
</dbReference>
<dbReference type="NCBIfam" id="NF005734">
    <property type="entry name" value="PRK07559.1"/>
    <property type="match status" value="1"/>
</dbReference>
<proteinExistence type="predicted"/>
<dbReference type="CDD" id="cd07557">
    <property type="entry name" value="trimeric_dUTPase"/>
    <property type="match status" value="1"/>
</dbReference>
<dbReference type="InterPro" id="IPR010550">
    <property type="entry name" value="DCD_N"/>
</dbReference>
<feature type="region of interest" description="Disordered" evidence="3">
    <location>
        <begin position="365"/>
        <end position="399"/>
    </location>
</feature>
<dbReference type="InterPro" id="IPR036157">
    <property type="entry name" value="dUTPase-like_sf"/>
</dbReference>
<dbReference type="InterPro" id="IPR053811">
    <property type="entry name" value="DCD_C"/>
</dbReference>
<dbReference type="OrthoDB" id="9807211at2"/>
<reference evidence="7" key="1">
    <citation type="submission" date="2013-03" db="EMBL/GenBank/DDBJ databases">
        <title>Genome sequence of Chthonomonas calidirosea, the first sequenced genome from the Armatimonadetes phylum (formally candidate division OP10).</title>
        <authorList>
            <person name="Lee K.C.Y."/>
            <person name="Morgan X.C."/>
            <person name="Dunfield P.F."/>
            <person name="Tamas I."/>
            <person name="Houghton K.M."/>
            <person name="Vyssotski M."/>
            <person name="Ryan J.L.J."/>
            <person name="Lagutin K."/>
            <person name="McDonald I.R."/>
            <person name="Stott M.B."/>
        </authorList>
    </citation>
    <scope>NUCLEOTIDE SEQUENCE [LARGE SCALE GENOMIC DNA]</scope>
    <source>
        <strain evidence="7">DSM 23976 / ICMP 18418 / T49</strain>
    </source>
</reference>
<evidence type="ECO:0000259" key="5">
    <source>
        <dbReference type="Pfam" id="PF22569"/>
    </source>
</evidence>
<feature type="domain" description="2'-deoxycytidine 5'-triphosphate deaminase C-terminal" evidence="5">
    <location>
        <begin position="199"/>
        <end position="379"/>
    </location>
</feature>
<dbReference type="Pfam" id="PF06559">
    <property type="entry name" value="DCD_N"/>
    <property type="match status" value="1"/>
</dbReference>
<dbReference type="EMBL" id="HF951689">
    <property type="protein sequence ID" value="CCW34462.1"/>
    <property type="molecule type" value="Genomic_DNA"/>
</dbReference>
<evidence type="ECO:0000313" key="7">
    <source>
        <dbReference type="Proteomes" id="UP000014227"/>
    </source>
</evidence>
<dbReference type="Proteomes" id="UP000014227">
    <property type="component" value="Chromosome I"/>
</dbReference>
<evidence type="ECO:0000259" key="4">
    <source>
        <dbReference type="Pfam" id="PF06559"/>
    </source>
</evidence>
<dbReference type="Gene3D" id="2.70.40.10">
    <property type="match status" value="2"/>
</dbReference>
<dbReference type="InterPro" id="IPR033704">
    <property type="entry name" value="dUTPase_trimeric"/>
</dbReference>
<accession>S0EVQ5</accession>
<dbReference type="EC" id="3.5.4.13" evidence="6"/>
<dbReference type="PATRIC" id="fig|1303518.3.peg.641"/>
<evidence type="ECO:0000256" key="3">
    <source>
        <dbReference type="SAM" id="MobiDB-lite"/>
    </source>
</evidence>
<feature type="domain" description="2'-deoxycytidine 5'-triphosphate deaminase N-terminal" evidence="4">
    <location>
        <begin position="9"/>
        <end position="171"/>
    </location>
</feature>
<dbReference type="InParanoid" id="S0EVQ5"/>
<dbReference type="GO" id="GO:0009394">
    <property type="term" value="P:2'-deoxyribonucleotide metabolic process"/>
    <property type="evidence" value="ECO:0007669"/>
    <property type="project" value="InterPro"/>
</dbReference>
<dbReference type="GO" id="GO:0008829">
    <property type="term" value="F:dCTP deaminase activity"/>
    <property type="evidence" value="ECO:0007669"/>
    <property type="project" value="UniProtKB-EC"/>
</dbReference>
<dbReference type="RefSeq" id="WP_016482024.1">
    <property type="nucleotide sequence ID" value="NC_021487.1"/>
</dbReference>
<dbReference type="AlphaFoldDB" id="S0EVQ5"/>
<evidence type="ECO:0000313" key="6">
    <source>
        <dbReference type="EMBL" id="CCW34462.1"/>
    </source>
</evidence>
<dbReference type="Pfam" id="PF22569">
    <property type="entry name" value="DCD_C"/>
    <property type="match status" value="1"/>
</dbReference>
<dbReference type="PANTHER" id="PTHR42680">
    <property type="entry name" value="DCTP DEAMINASE"/>
    <property type="match status" value="1"/>
</dbReference>
<evidence type="ECO:0000256" key="2">
    <source>
        <dbReference type="ARBA" id="ARBA00023080"/>
    </source>
</evidence>
<organism evidence="6 7">
    <name type="scientific">Chthonomonas calidirosea (strain DSM 23976 / ICMP 18418 / T49)</name>
    <dbReference type="NCBI Taxonomy" id="1303518"/>
    <lineage>
        <taxon>Bacteria</taxon>
        <taxon>Bacillati</taxon>
        <taxon>Armatimonadota</taxon>
        <taxon>Chthonomonadia</taxon>
        <taxon>Chthonomonadales</taxon>
        <taxon>Chthonomonadaceae</taxon>
        <taxon>Chthonomonas</taxon>
    </lineage>
</organism>
<dbReference type="STRING" id="454171.CP488_00517"/>
<keyword evidence="7" id="KW-1185">Reference proteome</keyword>
<keyword evidence="2" id="KW-0546">Nucleotide metabolism</keyword>
<dbReference type="PANTHER" id="PTHR42680:SF3">
    <property type="entry name" value="DCTP DEAMINASE"/>
    <property type="match status" value="1"/>
</dbReference>
<dbReference type="KEGG" id="ccz:CCALI_00636"/>
<protein>
    <submittedName>
        <fullName evidence="6">Deoxycytidine deaminase</fullName>
        <ecNumber evidence="6">3.5.4.13</ecNumber>
    </submittedName>
</protein>
<dbReference type="HOGENOM" id="CLU_043743_0_0_0"/>
<gene>
    <name evidence="6" type="ORF">CCALI_00636</name>
</gene>
<keyword evidence="1 6" id="KW-0378">Hydrolase</keyword>
<evidence type="ECO:0000256" key="1">
    <source>
        <dbReference type="ARBA" id="ARBA00022801"/>
    </source>
</evidence>
<sequence>MRNYTDPNNGVFPAQWIRQAFEKGWIDAEEPLRSGQIQPNSLDLRLGTVGYRVQCSFLPGEEGMAQKLARFGWYRFCLPEEGVVLERNQVYIFPLMERLALPQNVRGRANPKSTTGRLDVFCRLVTEHGVAFDETPQGYQGPLYLEVVPRSFAIRVRAGDALAQIRFQTGEPRLSAEETRALLDEVPIILSSELLPLRSRDLAISNGILLSIYLPRYSGQGRQATIGYQARKNTPPIDLRAIGQARKRHYWDRLYADGKPIILEPDEFYIFRSRELVCLPPTICAEMVAFDAGSGELRTHYAGFFDSGFGYAAALPATETAAAVVLEVRSRDVPFLIEDGQPLFRIHLLRCTEEPEFLYGAQAGSSYQSQRDVRLSKQFTGAQEDEDDDKPQQRLNLLS</sequence>